<feature type="compositionally biased region" description="Basic residues" evidence="1">
    <location>
        <begin position="136"/>
        <end position="149"/>
    </location>
</feature>
<feature type="compositionally biased region" description="Polar residues" evidence="1">
    <location>
        <begin position="116"/>
        <end position="135"/>
    </location>
</feature>
<protein>
    <submittedName>
        <fullName evidence="2">Uncharacterized protein</fullName>
    </submittedName>
</protein>
<feature type="region of interest" description="Disordered" evidence="1">
    <location>
        <begin position="116"/>
        <end position="165"/>
    </location>
</feature>
<organism evidence="2">
    <name type="scientific">Homalodisca liturata</name>
    <dbReference type="NCBI Taxonomy" id="320908"/>
    <lineage>
        <taxon>Eukaryota</taxon>
        <taxon>Metazoa</taxon>
        <taxon>Ecdysozoa</taxon>
        <taxon>Arthropoda</taxon>
        <taxon>Hexapoda</taxon>
        <taxon>Insecta</taxon>
        <taxon>Pterygota</taxon>
        <taxon>Neoptera</taxon>
        <taxon>Paraneoptera</taxon>
        <taxon>Hemiptera</taxon>
        <taxon>Auchenorrhyncha</taxon>
        <taxon>Membracoidea</taxon>
        <taxon>Cicadellidae</taxon>
        <taxon>Cicadellinae</taxon>
        <taxon>Proconiini</taxon>
        <taxon>Homalodisca</taxon>
    </lineage>
</organism>
<dbReference type="EMBL" id="GECU01028414">
    <property type="protein sequence ID" value="JAS79292.1"/>
    <property type="molecule type" value="Transcribed_RNA"/>
</dbReference>
<name>A0A1B6HX87_9HEMI</name>
<evidence type="ECO:0000313" key="2">
    <source>
        <dbReference type="EMBL" id="JAS79292.1"/>
    </source>
</evidence>
<gene>
    <name evidence="2" type="ORF">g.50599</name>
</gene>
<proteinExistence type="predicted"/>
<evidence type="ECO:0000256" key="1">
    <source>
        <dbReference type="SAM" id="MobiDB-lite"/>
    </source>
</evidence>
<accession>A0A1B6HX87</accession>
<reference evidence="2" key="1">
    <citation type="submission" date="2015-11" db="EMBL/GenBank/DDBJ databases">
        <title>De novo transcriptome assembly of four potential Pierce s Disease insect vectors from Arizona vineyards.</title>
        <authorList>
            <person name="Tassone E.E."/>
        </authorList>
    </citation>
    <scope>NUCLEOTIDE SEQUENCE</scope>
</reference>
<sequence>MSESTNNTVHFVNKVPRVVDEAEKEASEVLHSLLSVERIEKPDNLHNIQHQVVVLNSNDDNIQWDNGGHCGVYTLDGGHHTYSHTENTVVWDNTLTLDVETTPPSDHYVVPEAIPQQTHMQSESPKNQRLNSNKTGVKKSSYKWQKKSAKPAESTPESSGEEIIVEGDGASDVRQRFRMGCECQDVSCFRGLNPDSVYKHRLNIAELTKEEHDMYLMGVTMACMSDPGVTVKHKERRRLRAQYVYQGRRVCLSAFLYLENCTLYQLKRIRKHVMTHGVTPRVHGNHGKKPHNVFSLETYRRATDFLKGYIEQHNTTTGNCKNTVIFPPEISRKTIHNLYQEYMKTCAPEEKTMGYSTFRHFMKEQFPHVRFCKVELGSQICNNSSNVTLKHREPQSHRGTNTEAVSISETVAVMPAPVTTIPVLIQEQSKPSQTYIVTPVSQLVQPYPTGAITVTPITNYAFTTL</sequence>
<dbReference type="AlphaFoldDB" id="A0A1B6HX87"/>